<comment type="caution">
    <text evidence="3">The sequence shown here is derived from an EMBL/GenBank/DDBJ whole genome shotgun (WGS) entry which is preliminary data.</text>
</comment>
<keyword evidence="4" id="KW-1185">Reference proteome</keyword>
<keyword evidence="2" id="KW-0732">Signal</keyword>
<accession>A0ABQ4EST0</accession>
<organism evidence="3 4">
    <name type="scientific">Plantactinospora mayteni</name>
    <dbReference type="NCBI Taxonomy" id="566021"/>
    <lineage>
        <taxon>Bacteria</taxon>
        <taxon>Bacillati</taxon>
        <taxon>Actinomycetota</taxon>
        <taxon>Actinomycetes</taxon>
        <taxon>Micromonosporales</taxon>
        <taxon>Micromonosporaceae</taxon>
        <taxon>Plantactinospora</taxon>
    </lineage>
</organism>
<evidence type="ECO:0000313" key="3">
    <source>
        <dbReference type="EMBL" id="GIG97727.1"/>
    </source>
</evidence>
<reference evidence="3 4" key="1">
    <citation type="submission" date="2021-01" db="EMBL/GenBank/DDBJ databases">
        <title>Whole genome shotgun sequence of Plantactinospora mayteni NBRC 109088.</title>
        <authorList>
            <person name="Komaki H."/>
            <person name="Tamura T."/>
        </authorList>
    </citation>
    <scope>NUCLEOTIDE SEQUENCE [LARGE SCALE GENOMIC DNA]</scope>
    <source>
        <strain evidence="3 4">NBRC 109088</strain>
    </source>
</reference>
<protein>
    <submittedName>
        <fullName evidence="3">Uncharacterized protein</fullName>
    </submittedName>
</protein>
<name>A0ABQ4EST0_9ACTN</name>
<gene>
    <name evidence="3" type="ORF">Pma05_43000</name>
</gene>
<sequence>MIGAVLAAGLALGACADSGSTPPNSSGGSPVTQPASPDPTASGPSAPGPTTPGNPTGDPVPPTKPPGGGPAPSGTTTLSGTVRAGVEPNCLLLDGYLLVGGPRDVITAGARVTVVGQVRADLMTTCQQGTPFQVQSATRG</sequence>
<dbReference type="Proteomes" id="UP000621500">
    <property type="component" value="Unassembled WGS sequence"/>
</dbReference>
<feature type="region of interest" description="Disordered" evidence="1">
    <location>
        <begin position="14"/>
        <end position="81"/>
    </location>
</feature>
<feature type="signal peptide" evidence="2">
    <location>
        <begin position="1"/>
        <end position="16"/>
    </location>
</feature>
<feature type="compositionally biased region" description="Low complexity" evidence="1">
    <location>
        <begin position="14"/>
        <end position="45"/>
    </location>
</feature>
<evidence type="ECO:0000256" key="2">
    <source>
        <dbReference type="SAM" id="SignalP"/>
    </source>
</evidence>
<evidence type="ECO:0000256" key="1">
    <source>
        <dbReference type="SAM" id="MobiDB-lite"/>
    </source>
</evidence>
<feature type="compositionally biased region" description="Pro residues" evidence="1">
    <location>
        <begin position="46"/>
        <end position="69"/>
    </location>
</feature>
<feature type="chain" id="PRO_5046928617" evidence="2">
    <location>
        <begin position="17"/>
        <end position="140"/>
    </location>
</feature>
<dbReference type="EMBL" id="BONX01000028">
    <property type="protein sequence ID" value="GIG97727.1"/>
    <property type="molecule type" value="Genomic_DNA"/>
</dbReference>
<proteinExistence type="predicted"/>
<feature type="compositionally biased region" description="Low complexity" evidence="1">
    <location>
        <begin position="72"/>
        <end position="81"/>
    </location>
</feature>
<evidence type="ECO:0000313" key="4">
    <source>
        <dbReference type="Proteomes" id="UP000621500"/>
    </source>
</evidence>